<evidence type="ECO:0000313" key="2">
    <source>
        <dbReference type="EMBL" id="QLI80287.1"/>
    </source>
</evidence>
<reference evidence="2 3" key="1">
    <citation type="journal article" date="2016" name="Int. J. Syst. Evol. Microbiol.">
        <title>Chitinibacter fontanus sp. nov., isolated from a spring.</title>
        <authorList>
            <person name="Sheu S.Y."/>
            <person name="Li Y.S."/>
            <person name="Young C.C."/>
            <person name="Chen W.M."/>
        </authorList>
    </citation>
    <scope>NUCLEOTIDE SEQUENCE [LARGE SCALE GENOMIC DNA]</scope>
    <source>
        <strain evidence="2 3">STM-7</strain>
    </source>
</reference>
<dbReference type="Proteomes" id="UP000510822">
    <property type="component" value="Chromosome"/>
</dbReference>
<dbReference type="PANTHER" id="PTHR13696:SF99">
    <property type="entry name" value="COBYRINIC ACID AC-DIAMIDE SYNTHASE"/>
    <property type="match status" value="1"/>
</dbReference>
<evidence type="ECO:0000259" key="1">
    <source>
        <dbReference type="Pfam" id="PF13614"/>
    </source>
</evidence>
<dbReference type="AlphaFoldDB" id="A0A7D5ZEA3"/>
<accession>A0A7D5ZEA3</accession>
<proteinExistence type="predicted"/>
<feature type="domain" description="AAA" evidence="1">
    <location>
        <begin position="1"/>
        <end position="164"/>
    </location>
</feature>
<protein>
    <submittedName>
        <fullName evidence="2">ParA family protein</fullName>
    </submittedName>
</protein>
<dbReference type="EMBL" id="CP058952">
    <property type="protein sequence ID" value="QLI80287.1"/>
    <property type="molecule type" value="Genomic_DNA"/>
</dbReference>
<dbReference type="CDD" id="cd02042">
    <property type="entry name" value="ParAB_family"/>
    <property type="match status" value="1"/>
</dbReference>
<gene>
    <name evidence="2" type="ORF">HZU75_01360</name>
</gene>
<dbReference type="PANTHER" id="PTHR13696">
    <property type="entry name" value="P-LOOP CONTAINING NUCLEOSIDE TRIPHOSPHATE HYDROLASE"/>
    <property type="match status" value="1"/>
</dbReference>
<dbReference type="Pfam" id="PF13614">
    <property type="entry name" value="AAA_31"/>
    <property type="match status" value="1"/>
</dbReference>
<dbReference type="InterPro" id="IPR027417">
    <property type="entry name" value="P-loop_NTPase"/>
</dbReference>
<sequence length="256" mass="28289">MTVIAVFNQKGGVGKTTVTANLAATLVQNGIAPLVIDLDPQAHLTATWGLNPKSNQTMYRFYQGTSPLTDLIQTSGPGIHFIPSHLELARVDSQLGKHRDHLWRLKLALEAEMLAGSGTPIIIDCSPMLGVLSFSALLAADLILIPVAAEYLALNGACMLERTLFGLEKFDRRRERRYLVNRFKEGHETHEKVRAQLQKHFPRELLNTIIHENDDIMAAVGDNLDVFSYAPDSSAGTDFSFLLDELIEKGLIAIEE</sequence>
<dbReference type="KEGG" id="cfon:HZU75_01360"/>
<dbReference type="PIRSF" id="PIRSF009320">
    <property type="entry name" value="Nuc_binding_HP_1000"/>
    <property type="match status" value="1"/>
</dbReference>
<name>A0A7D5ZEA3_9NEIS</name>
<dbReference type="InterPro" id="IPR050678">
    <property type="entry name" value="DNA_Partitioning_ATPase"/>
</dbReference>
<organism evidence="2 3">
    <name type="scientific">Chitinibacter fontanus</name>
    <dbReference type="NCBI Taxonomy" id="1737446"/>
    <lineage>
        <taxon>Bacteria</taxon>
        <taxon>Pseudomonadati</taxon>
        <taxon>Pseudomonadota</taxon>
        <taxon>Betaproteobacteria</taxon>
        <taxon>Neisseriales</taxon>
        <taxon>Chitinibacteraceae</taxon>
        <taxon>Chitinibacter</taxon>
    </lineage>
</organism>
<dbReference type="SUPFAM" id="SSF52540">
    <property type="entry name" value="P-loop containing nucleoside triphosphate hydrolases"/>
    <property type="match status" value="1"/>
</dbReference>
<dbReference type="InterPro" id="IPR025669">
    <property type="entry name" value="AAA_dom"/>
</dbReference>
<dbReference type="Gene3D" id="3.40.50.300">
    <property type="entry name" value="P-loop containing nucleotide triphosphate hydrolases"/>
    <property type="match status" value="1"/>
</dbReference>
<evidence type="ECO:0000313" key="3">
    <source>
        <dbReference type="Proteomes" id="UP000510822"/>
    </source>
</evidence>
<dbReference type="RefSeq" id="WP_180307431.1">
    <property type="nucleotide sequence ID" value="NZ_CP058952.1"/>
</dbReference>
<keyword evidence="3" id="KW-1185">Reference proteome</keyword>